<sequence length="152" mass="17902">MAQVLATWHYPTPVLPSGGMAARHRKGVTAERLLLLLFPNDWTSSGLTSPTLTWPWRAGNVKRPSLFDRRCLRSIARVWWEHRISNAEVRRMVFGRNKSPTIDELITLHRLRWLGRELRMPLDRLPRRVLFAQPREGWRWSNTNLVAKYESH</sequence>
<proteinExistence type="predicted"/>
<dbReference type="Proteomes" id="UP000286415">
    <property type="component" value="Unassembled WGS sequence"/>
</dbReference>
<comment type="caution">
    <text evidence="1">The sequence shown here is derived from an EMBL/GenBank/DDBJ whole genome shotgun (WGS) entry which is preliminary data.</text>
</comment>
<evidence type="ECO:0000313" key="2">
    <source>
        <dbReference type="Proteomes" id="UP000286415"/>
    </source>
</evidence>
<dbReference type="InParanoid" id="A0A419PJB0"/>
<organism evidence="1 2">
    <name type="scientific">Clonorchis sinensis</name>
    <name type="common">Chinese liver fluke</name>
    <dbReference type="NCBI Taxonomy" id="79923"/>
    <lineage>
        <taxon>Eukaryota</taxon>
        <taxon>Metazoa</taxon>
        <taxon>Spiralia</taxon>
        <taxon>Lophotrochozoa</taxon>
        <taxon>Platyhelminthes</taxon>
        <taxon>Trematoda</taxon>
        <taxon>Digenea</taxon>
        <taxon>Opisthorchiida</taxon>
        <taxon>Opisthorchiata</taxon>
        <taxon>Opisthorchiidae</taxon>
        <taxon>Clonorchis</taxon>
    </lineage>
</organism>
<name>A0A419PJB0_CLOSI</name>
<dbReference type="EMBL" id="NIRI02000005">
    <property type="protein sequence ID" value="KAG5455244.1"/>
    <property type="molecule type" value="Genomic_DNA"/>
</dbReference>
<dbReference type="AlphaFoldDB" id="A0A419PJB0"/>
<reference evidence="1 2" key="2">
    <citation type="journal article" date="2021" name="Genomics">
        <title>High-quality reference genome for Clonorchis sinensis.</title>
        <authorList>
            <person name="Young N.D."/>
            <person name="Stroehlein A.J."/>
            <person name="Kinkar L."/>
            <person name="Wang T."/>
            <person name="Sohn W.M."/>
            <person name="Chang B.C.H."/>
            <person name="Kaur P."/>
            <person name="Weisz D."/>
            <person name="Dudchenko O."/>
            <person name="Aiden E.L."/>
            <person name="Korhonen P.K."/>
            <person name="Gasser R.B."/>
        </authorList>
    </citation>
    <scope>NUCLEOTIDE SEQUENCE [LARGE SCALE GENOMIC DNA]</scope>
    <source>
        <strain evidence="1">Cs-k2</strain>
    </source>
</reference>
<keyword evidence="2" id="KW-1185">Reference proteome</keyword>
<evidence type="ECO:0000313" key="1">
    <source>
        <dbReference type="EMBL" id="KAG5455244.1"/>
    </source>
</evidence>
<accession>A0A419PJB0</accession>
<gene>
    <name evidence="1" type="ORF">CSKR_106451</name>
</gene>
<reference evidence="1 2" key="1">
    <citation type="journal article" date="2018" name="Biotechnol. Adv.">
        <title>Improved genomic resources and new bioinformatic workflow for the carcinogenic parasite Clonorchis sinensis: Biotechnological implications.</title>
        <authorList>
            <person name="Wang D."/>
            <person name="Korhonen P.K."/>
            <person name="Gasser R.B."/>
            <person name="Young N.D."/>
        </authorList>
    </citation>
    <scope>NUCLEOTIDE SEQUENCE [LARGE SCALE GENOMIC DNA]</scope>
    <source>
        <strain evidence="1">Cs-k2</strain>
    </source>
</reference>
<dbReference type="OrthoDB" id="10059790at2759"/>
<protein>
    <submittedName>
        <fullName evidence="1">Uncharacterized protein</fullName>
    </submittedName>
</protein>